<proteinExistence type="predicted"/>
<evidence type="ECO:0000259" key="1">
    <source>
        <dbReference type="Pfam" id="PF00126"/>
    </source>
</evidence>
<dbReference type="PANTHER" id="PTHR30432:SF1">
    <property type="entry name" value="DNA-BINDING TRANSCRIPTIONAL DUAL REGULATOR MODE"/>
    <property type="match status" value="1"/>
</dbReference>
<dbReference type="InterPro" id="IPR036388">
    <property type="entry name" value="WH-like_DNA-bd_sf"/>
</dbReference>
<dbReference type="InterPro" id="IPR051815">
    <property type="entry name" value="Molybdate_resp_trans_reg"/>
</dbReference>
<name>A0A318E2M6_9GAMM</name>
<protein>
    <submittedName>
        <fullName evidence="2">Molybdate transport repressor ModE-like protein</fullName>
    </submittedName>
</protein>
<dbReference type="Gene3D" id="1.10.10.10">
    <property type="entry name" value="Winged helix-like DNA-binding domain superfamily/Winged helix DNA-binding domain"/>
    <property type="match status" value="1"/>
</dbReference>
<dbReference type="Proteomes" id="UP000248330">
    <property type="component" value="Unassembled WGS sequence"/>
</dbReference>
<dbReference type="Pfam" id="PF00126">
    <property type="entry name" value="HTH_1"/>
    <property type="match status" value="1"/>
</dbReference>
<dbReference type="SUPFAM" id="SSF46785">
    <property type="entry name" value="Winged helix' DNA-binding domain"/>
    <property type="match status" value="1"/>
</dbReference>
<dbReference type="AlphaFoldDB" id="A0A318E2M6"/>
<reference evidence="2 3" key="1">
    <citation type="submission" date="2018-04" db="EMBL/GenBank/DDBJ databases">
        <title>Genomic Encyclopedia of Type Strains, Phase IV (KMG-IV): sequencing the most valuable type-strain genomes for metagenomic binning, comparative biology and taxonomic classification.</title>
        <authorList>
            <person name="Goeker M."/>
        </authorList>
    </citation>
    <scope>NUCLEOTIDE SEQUENCE [LARGE SCALE GENOMIC DNA]</scope>
    <source>
        <strain evidence="2 3">DSM 104150</strain>
    </source>
</reference>
<feature type="domain" description="HTH lysR-type" evidence="1">
    <location>
        <begin position="27"/>
        <end position="88"/>
    </location>
</feature>
<evidence type="ECO:0000313" key="2">
    <source>
        <dbReference type="EMBL" id="PXV64992.1"/>
    </source>
</evidence>
<dbReference type="EMBL" id="QICN01000011">
    <property type="protein sequence ID" value="PXV64992.1"/>
    <property type="molecule type" value="Genomic_DNA"/>
</dbReference>
<organism evidence="2 3">
    <name type="scientific">Sinimarinibacterium flocculans</name>
    <dbReference type="NCBI Taxonomy" id="985250"/>
    <lineage>
        <taxon>Bacteria</taxon>
        <taxon>Pseudomonadati</taxon>
        <taxon>Pseudomonadota</taxon>
        <taxon>Gammaproteobacteria</taxon>
        <taxon>Nevskiales</taxon>
        <taxon>Nevskiaceae</taxon>
        <taxon>Sinimarinibacterium</taxon>
    </lineage>
</organism>
<evidence type="ECO:0000313" key="3">
    <source>
        <dbReference type="Proteomes" id="UP000248330"/>
    </source>
</evidence>
<dbReference type="OrthoDB" id="9800709at2"/>
<dbReference type="RefSeq" id="WP_110266529.1">
    <property type="nucleotide sequence ID" value="NZ_CAWNXA010000011.1"/>
</dbReference>
<keyword evidence="3" id="KW-1185">Reference proteome</keyword>
<sequence>MPRRRLSIRSQFWLMAGDEALAGPGRIELLRLIHATGSIRQAALQMGMSYRAAWDAIDAMNRRAGAALVTRLTGGRRGGGAQLTELGERLIRTYARLETAHARHVERMSAKLQTLL</sequence>
<dbReference type="InterPro" id="IPR036390">
    <property type="entry name" value="WH_DNA-bd_sf"/>
</dbReference>
<comment type="caution">
    <text evidence="2">The sequence shown here is derived from an EMBL/GenBank/DDBJ whole genome shotgun (WGS) entry which is preliminary data.</text>
</comment>
<dbReference type="PANTHER" id="PTHR30432">
    <property type="entry name" value="TRANSCRIPTIONAL REGULATOR MODE"/>
    <property type="match status" value="1"/>
</dbReference>
<dbReference type="GO" id="GO:0003700">
    <property type="term" value="F:DNA-binding transcription factor activity"/>
    <property type="evidence" value="ECO:0007669"/>
    <property type="project" value="InterPro"/>
</dbReference>
<accession>A0A318E2M6</accession>
<gene>
    <name evidence="2" type="ORF">C8D93_111164</name>
</gene>
<dbReference type="InterPro" id="IPR000847">
    <property type="entry name" value="LysR_HTH_N"/>
</dbReference>